<reference evidence="2" key="2">
    <citation type="submission" date="2022-01" db="EMBL/GenBank/DDBJ databases">
        <authorList>
            <person name="Zivanovic Y."/>
            <person name="Moreira D."/>
            <person name="Lopez-Garcia P."/>
        </authorList>
    </citation>
    <scope>NUCLEOTIDE SEQUENCE</scope>
    <source>
        <strain evidence="2">G9</strain>
    </source>
</reference>
<dbReference type="EMBL" id="JAKKUT010000006">
    <property type="protein sequence ID" value="MDG2992004.1"/>
    <property type="molecule type" value="Genomic_DNA"/>
</dbReference>
<feature type="compositionally biased region" description="Polar residues" evidence="1">
    <location>
        <begin position="214"/>
        <end position="225"/>
    </location>
</feature>
<reference evidence="2" key="1">
    <citation type="journal article" date="2022" name="Genome Biol. Evol.">
        <title>A New Gene Family Diagnostic for Intracellular Biomineralization of Amorphous Ca Carbonates by Cyanobacteria.</title>
        <authorList>
            <person name="Benzerara K."/>
            <person name="Duprat E."/>
            <person name="Bitard-Feildel T."/>
            <person name="Caumes G."/>
            <person name="Cassier-Chauvat C."/>
            <person name="Chauvat F."/>
            <person name="Dezi M."/>
            <person name="Diop S.I."/>
            <person name="Gaschignard G."/>
            <person name="Gorgen S."/>
            <person name="Gugger M."/>
            <person name="Lopez-Garcia P."/>
            <person name="Millet M."/>
            <person name="Skouri-Panet F."/>
            <person name="Moreira D."/>
            <person name="Callebaut I."/>
        </authorList>
    </citation>
    <scope>NUCLEOTIDE SEQUENCE</scope>
    <source>
        <strain evidence="2">G9</strain>
    </source>
</reference>
<sequence>MSTSEELKKKLEASQEAWSNRDARRFRNHCLILLGSWLEDYLKRYPEPPTDLQSYLGDKNFAKIEQFISGQGVAEIMVKSFAQEDFEESLENFLQDKIKEINKNRVSWEDVIRNKYDLIVESLELKISPKEILQFVNSKLDHPITQRKLMTVIRQIKQEKAGSTRRRRTRKKSATESKPVGSESVNVEPQPSATTATESENKDNYSDNYRENNPRAQNKINLADI</sequence>
<evidence type="ECO:0000256" key="1">
    <source>
        <dbReference type="SAM" id="MobiDB-lite"/>
    </source>
</evidence>
<comment type="caution">
    <text evidence="2">The sequence shown here is derived from an EMBL/GenBank/DDBJ whole genome shotgun (WGS) entry which is preliminary data.</text>
</comment>
<dbReference type="Proteomes" id="UP001154265">
    <property type="component" value="Unassembled WGS sequence"/>
</dbReference>
<feature type="region of interest" description="Disordered" evidence="1">
    <location>
        <begin position="156"/>
        <end position="225"/>
    </location>
</feature>
<dbReference type="RefSeq" id="WP_277867929.1">
    <property type="nucleotide sequence ID" value="NZ_JAKKUT010000006.1"/>
</dbReference>
<protein>
    <submittedName>
        <fullName evidence="2">Uncharacterized protein</fullName>
    </submittedName>
</protein>
<evidence type="ECO:0000313" key="3">
    <source>
        <dbReference type="Proteomes" id="UP001154265"/>
    </source>
</evidence>
<feature type="compositionally biased region" description="Basic and acidic residues" evidence="1">
    <location>
        <begin position="199"/>
        <end position="213"/>
    </location>
</feature>
<feature type="compositionally biased region" description="Basic residues" evidence="1">
    <location>
        <begin position="163"/>
        <end position="172"/>
    </location>
</feature>
<proteinExistence type="predicted"/>
<gene>
    <name evidence="2" type="ORF">L3556_13840</name>
</gene>
<keyword evidence="3" id="KW-1185">Reference proteome</keyword>
<organism evidence="2 3">
    <name type="scientific">Candidatus Synechococcus calcipolaris G9</name>
    <dbReference type="NCBI Taxonomy" id="1497997"/>
    <lineage>
        <taxon>Bacteria</taxon>
        <taxon>Bacillati</taxon>
        <taxon>Cyanobacteriota</taxon>
        <taxon>Cyanophyceae</taxon>
        <taxon>Synechococcales</taxon>
        <taxon>Synechococcaceae</taxon>
        <taxon>Synechococcus</taxon>
    </lineage>
</organism>
<feature type="compositionally biased region" description="Polar residues" evidence="1">
    <location>
        <begin position="183"/>
        <end position="198"/>
    </location>
</feature>
<evidence type="ECO:0000313" key="2">
    <source>
        <dbReference type="EMBL" id="MDG2992004.1"/>
    </source>
</evidence>
<accession>A0ABT6F2C0</accession>
<name>A0ABT6F2C0_9SYNE</name>